<keyword evidence="3" id="KW-1185">Reference proteome</keyword>
<organism evidence="2">
    <name type="scientific">Oryza meridionalis</name>
    <dbReference type="NCBI Taxonomy" id="40149"/>
    <lineage>
        <taxon>Eukaryota</taxon>
        <taxon>Viridiplantae</taxon>
        <taxon>Streptophyta</taxon>
        <taxon>Embryophyta</taxon>
        <taxon>Tracheophyta</taxon>
        <taxon>Spermatophyta</taxon>
        <taxon>Magnoliopsida</taxon>
        <taxon>Liliopsida</taxon>
        <taxon>Poales</taxon>
        <taxon>Poaceae</taxon>
        <taxon>BOP clade</taxon>
        <taxon>Oryzoideae</taxon>
        <taxon>Oryzeae</taxon>
        <taxon>Oryzinae</taxon>
        <taxon>Oryza</taxon>
    </lineage>
</organism>
<evidence type="ECO:0000313" key="3">
    <source>
        <dbReference type="Proteomes" id="UP000008021"/>
    </source>
</evidence>
<dbReference type="STRING" id="40149.A0A0E0EFT8"/>
<dbReference type="Gramene" id="OMERI07G22130.1">
    <property type="protein sequence ID" value="OMERI07G22130.1"/>
    <property type="gene ID" value="OMERI07G22130"/>
</dbReference>
<dbReference type="EnsemblPlants" id="OMERI07G22130.1">
    <property type="protein sequence ID" value="OMERI07G22130.1"/>
    <property type="gene ID" value="OMERI07G22130"/>
</dbReference>
<dbReference type="AlphaFoldDB" id="A0A0E0EFT8"/>
<evidence type="ECO:0000313" key="2">
    <source>
        <dbReference type="EnsemblPlants" id="OMERI07G22130.1"/>
    </source>
</evidence>
<dbReference type="HOGENOM" id="CLU_137042_0_0_1"/>
<reference evidence="2" key="2">
    <citation type="submission" date="2018-05" db="EMBL/GenBank/DDBJ databases">
        <title>OmerRS3 (Oryza meridionalis Reference Sequence Version 3).</title>
        <authorList>
            <person name="Zhang J."/>
            <person name="Kudrna D."/>
            <person name="Lee S."/>
            <person name="Talag J."/>
            <person name="Welchert J."/>
            <person name="Wing R.A."/>
        </authorList>
    </citation>
    <scope>NUCLEOTIDE SEQUENCE [LARGE SCALE GENOMIC DNA]</scope>
    <source>
        <strain evidence="2">cv. OR44</strain>
    </source>
</reference>
<feature type="compositionally biased region" description="Low complexity" evidence="1">
    <location>
        <begin position="71"/>
        <end position="85"/>
    </location>
</feature>
<dbReference type="Proteomes" id="UP000008021">
    <property type="component" value="Chromosome 7"/>
</dbReference>
<protein>
    <submittedName>
        <fullName evidence="2">Uncharacterized protein</fullName>
    </submittedName>
</protein>
<name>A0A0E0EFT8_9ORYZ</name>
<proteinExistence type="predicted"/>
<sequence>MGSDRGSCRARLLVVCTCRNGGGSACFRGQQRWRQLAWSRQLSHGGAARSKRSCATAAAWHTLGPHPTFQSSPSSSRPSSDFLSSKKLSAARLNGSSGSRCKKSPGPAGVKVGMEAGVAYVAMHALRVGEDVVAADGSPGSQDPLQRVWLEVHVWAADAGVQGGGHATSVLHE</sequence>
<reference evidence="2" key="1">
    <citation type="submission" date="2015-04" db="UniProtKB">
        <authorList>
            <consortium name="EnsemblPlants"/>
        </authorList>
    </citation>
    <scope>IDENTIFICATION</scope>
</reference>
<evidence type="ECO:0000256" key="1">
    <source>
        <dbReference type="SAM" id="MobiDB-lite"/>
    </source>
</evidence>
<accession>A0A0E0EFT8</accession>
<feature type="region of interest" description="Disordered" evidence="1">
    <location>
        <begin position="65"/>
        <end position="108"/>
    </location>
</feature>